<dbReference type="Proteomes" id="UP001230504">
    <property type="component" value="Unassembled WGS sequence"/>
</dbReference>
<dbReference type="AlphaFoldDB" id="A0AAD8V635"/>
<evidence type="ECO:0000313" key="3">
    <source>
        <dbReference type="Proteomes" id="UP001230504"/>
    </source>
</evidence>
<keyword evidence="3" id="KW-1185">Reference proteome</keyword>
<proteinExistence type="predicted"/>
<gene>
    <name evidence="2" type="ORF">LY79DRAFT_550503</name>
</gene>
<feature type="region of interest" description="Disordered" evidence="1">
    <location>
        <begin position="17"/>
        <end position="80"/>
    </location>
</feature>
<reference evidence="2" key="1">
    <citation type="submission" date="2021-06" db="EMBL/GenBank/DDBJ databases">
        <title>Comparative genomics, transcriptomics and evolutionary studies reveal genomic signatures of adaptation to plant cell wall in hemibiotrophic fungi.</title>
        <authorList>
            <consortium name="DOE Joint Genome Institute"/>
            <person name="Baroncelli R."/>
            <person name="Diaz J.F."/>
            <person name="Benocci T."/>
            <person name="Peng M."/>
            <person name="Battaglia E."/>
            <person name="Haridas S."/>
            <person name="Andreopoulos W."/>
            <person name="Labutti K."/>
            <person name="Pangilinan J."/>
            <person name="Floch G.L."/>
            <person name="Makela M.R."/>
            <person name="Henrissat B."/>
            <person name="Grigoriev I.V."/>
            <person name="Crouch J.A."/>
            <person name="De Vries R.P."/>
            <person name="Sukno S.A."/>
            <person name="Thon M.R."/>
        </authorList>
    </citation>
    <scope>NUCLEOTIDE SEQUENCE</scope>
    <source>
        <strain evidence="2">CBS 125086</strain>
    </source>
</reference>
<sequence>MTFSFLSNHLPFRVRRKPPFLLPVPKPSSASRQPPKHTVPTHGDSSHEVQRERGQRCKKERKPTHEQHPPGRLSLSHAGPRTHTPHCLLWNGRVAGNPGAAHWFQSLLGFHALARFFVQRPPFPRRPCSAVIPCSSSTSYYVLCRLPQPIMPFFVCVRNTAARK</sequence>
<name>A0AAD8V635_9PEZI</name>
<comment type="caution">
    <text evidence="2">The sequence shown here is derived from an EMBL/GenBank/DDBJ whole genome shotgun (WGS) entry which is preliminary data.</text>
</comment>
<dbReference type="GeneID" id="85441813"/>
<protein>
    <submittedName>
        <fullName evidence="2">Uncharacterized protein</fullName>
    </submittedName>
</protein>
<dbReference type="EMBL" id="JAHLJV010000022">
    <property type="protein sequence ID" value="KAK1593988.1"/>
    <property type="molecule type" value="Genomic_DNA"/>
</dbReference>
<evidence type="ECO:0000256" key="1">
    <source>
        <dbReference type="SAM" id="MobiDB-lite"/>
    </source>
</evidence>
<evidence type="ECO:0000313" key="2">
    <source>
        <dbReference type="EMBL" id="KAK1593988.1"/>
    </source>
</evidence>
<dbReference type="RefSeq" id="XP_060415235.1">
    <property type="nucleotide sequence ID" value="XM_060557573.1"/>
</dbReference>
<feature type="compositionally biased region" description="Basic and acidic residues" evidence="1">
    <location>
        <begin position="44"/>
        <end position="69"/>
    </location>
</feature>
<accession>A0AAD8V635</accession>
<organism evidence="2 3">
    <name type="scientific">Colletotrichum navitas</name>
    <dbReference type="NCBI Taxonomy" id="681940"/>
    <lineage>
        <taxon>Eukaryota</taxon>
        <taxon>Fungi</taxon>
        <taxon>Dikarya</taxon>
        <taxon>Ascomycota</taxon>
        <taxon>Pezizomycotina</taxon>
        <taxon>Sordariomycetes</taxon>
        <taxon>Hypocreomycetidae</taxon>
        <taxon>Glomerellales</taxon>
        <taxon>Glomerellaceae</taxon>
        <taxon>Colletotrichum</taxon>
        <taxon>Colletotrichum graminicola species complex</taxon>
    </lineage>
</organism>